<evidence type="ECO:0000313" key="2">
    <source>
        <dbReference type="EMBL" id="EGO65835.1"/>
    </source>
</evidence>
<evidence type="ECO:0000256" key="1">
    <source>
        <dbReference type="SAM" id="Phobius"/>
    </source>
</evidence>
<evidence type="ECO:0000313" key="3">
    <source>
        <dbReference type="Proteomes" id="UP000003240"/>
    </source>
</evidence>
<dbReference type="EMBL" id="AFGF01000010">
    <property type="protein sequence ID" value="EGO65835.1"/>
    <property type="molecule type" value="Genomic_DNA"/>
</dbReference>
<protein>
    <submittedName>
        <fullName evidence="2">Uncharacterized protein</fullName>
    </submittedName>
</protein>
<keyword evidence="1" id="KW-0812">Transmembrane</keyword>
<dbReference type="Proteomes" id="UP000003240">
    <property type="component" value="Unassembled WGS sequence"/>
</dbReference>
<reference evidence="2 3" key="1">
    <citation type="journal article" date="2011" name="EMBO J.">
        <title>Structural diversity of bacterial flagellar motors.</title>
        <authorList>
            <person name="Chen S."/>
            <person name="Beeby M."/>
            <person name="Murphy G.E."/>
            <person name="Leadbetter J.R."/>
            <person name="Hendrixson D.R."/>
            <person name="Briegel A."/>
            <person name="Li Z."/>
            <person name="Shi J."/>
            <person name="Tocheva E.I."/>
            <person name="Muller A."/>
            <person name="Dobro M.J."/>
            <person name="Jensen G.J."/>
        </authorList>
    </citation>
    <scope>NUCLEOTIDE SEQUENCE [LARGE SCALE GENOMIC DNA]</scope>
    <source>
        <strain evidence="2 3">DSM 6540</strain>
    </source>
</reference>
<feature type="transmembrane region" description="Helical" evidence="1">
    <location>
        <begin position="6"/>
        <end position="25"/>
    </location>
</feature>
<accession>F7NDR6</accession>
<proteinExistence type="predicted"/>
<sequence length="81" mass="9161">MVDTPFFIYSYNAFLMPMVCLHNFFSKKDLKQAGKSAVYLGLFPVAAAAVKDLFSAGRPYRYNKKMSDPTSFPVGPTFLFF</sequence>
<keyword evidence="3" id="KW-1185">Reference proteome</keyword>
<organism evidence="2 3">
    <name type="scientific">Acetonema longum DSM 6540</name>
    <dbReference type="NCBI Taxonomy" id="1009370"/>
    <lineage>
        <taxon>Bacteria</taxon>
        <taxon>Bacillati</taxon>
        <taxon>Bacillota</taxon>
        <taxon>Negativicutes</taxon>
        <taxon>Acetonemataceae</taxon>
        <taxon>Acetonema</taxon>
    </lineage>
</organism>
<gene>
    <name evidence="2" type="ORF">ALO_00865</name>
</gene>
<keyword evidence="1" id="KW-1133">Transmembrane helix</keyword>
<name>F7NDR6_9FIRM</name>
<keyword evidence="1" id="KW-0472">Membrane</keyword>
<dbReference type="AlphaFoldDB" id="F7NDR6"/>
<comment type="caution">
    <text evidence="2">The sequence shown here is derived from an EMBL/GenBank/DDBJ whole genome shotgun (WGS) entry which is preliminary data.</text>
</comment>